<reference evidence="1 2" key="1">
    <citation type="journal article" date="2023" name="Elife">
        <title>Identification of key yeast species and microbe-microbe interactions impacting larval growth of Drosophila in the wild.</title>
        <authorList>
            <person name="Mure A."/>
            <person name="Sugiura Y."/>
            <person name="Maeda R."/>
            <person name="Honda K."/>
            <person name="Sakurai N."/>
            <person name="Takahashi Y."/>
            <person name="Watada M."/>
            <person name="Katoh T."/>
            <person name="Gotoh A."/>
            <person name="Gotoh Y."/>
            <person name="Taniguchi I."/>
            <person name="Nakamura K."/>
            <person name="Hayashi T."/>
            <person name="Katayama T."/>
            <person name="Uemura T."/>
            <person name="Hattori Y."/>
        </authorList>
    </citation>
    <scope>NUCLEOTIDE SEQUENCE [LARGE SCALE GENOMIC DNA]</scope>
    <source>
        <strain evidence="1 2">PK-24</strain>
    </source>
</reference>
<dbReference type="Proteomes" id="UP001378960">
    <property type="component" value="Unassembled WGS sequence"/>
</dbReference>
<protein>
    <recommendedName>
        <fullName evidence="3">Proteasome assembly chaperone 3</fullName>
    </recommendedName>
</protein>
<name>A0AAV5QYC3_PICKL</name>
<evidence type="ECO:0000313" key="2">
    <source>
        <dbReference type="Proteomes" id="UP001378960"/>
    </source>
</evidence>
<organism evidence="1 2">
    <name type="scientific">Pichia kluyveri</name>
    <name type="common">Yeast</name>
    <dbReference type="NCBI Taxonomy" id="36015"/>
    <lineage>
        <taxon>Eukaryota</taxon>
        <taxon>Fungi</taxon>
        <taxon>Dikarya</taxon>
        <taxon>Ascomycota</taxon>
        <taxon>Saccharomycotina</taxon>
        <taxon>Pichiomycetes</taxon>
        <taxon>Pichiales</taxon>
        <taxon>Pichiaceae</taxon>
        <taxon>Pichia</taxon>
    </lineage>
</organism>
<accession>A0AAV5QYC3</accession>
<keyword evidence="2" id="KW-1185">Reference proteome</keyword>
<dbReference type="EMBL" id="BTGB01000001">
    <property type="protein sequence ID" value="GMM43956.1"/>
    <property type="molecule type" value="Genomic_DNA"/>
</dbReference>
<gene>
    <name evidence="1" type="ORF">DAPK24_005310</name>
</gene>
<sequence>MSNTGEFSNTVKESNLIIKQQDGNEKILTCTILEFQDKIIINLSLDGETDISYDIQIPQQNEFKRPYQIDDLNNEVDNELDNDDISSTSTIVPIVLIGAGNNIKTQVLASQIGKVMSEESNKNIILNISGRIFGNKDDEFHPNDSTVVKQCIHIVTDTYIA</sequence>
<dbReference type="Gene3D" id="3.30.230.90">
    <property type="match status" value="1"/>
</dbReference>
<proteinExistence type="predicted"/>
<dbReference type="Pfam" id="PF10448">
    <property type="entry name" value="POC3_POC4"/>
    <property type="match status" value="1"/>
</dbReference>
<evidence type="ECO:0008006" key="3">
    <source>
        <dbReference type="Google" id="ProtNLM"/>
    </source>
</evidence>
<dbReference type="InterPro" id="IPR053720">
    <property type="entry name" value="Psm_Assembly_Chaperone"/>
</dbReference>
<comment type="caution">
    <text evidence="1">The sequence shown here is derived from an EMBL/GenBank/DDBJ whole genome shotgun (WGS) entry which is preliminary data.</text>
</comment>
<dbReference type="InterPro" id="IPR018854">
    <property type="entry name" value="Psome_chaperone_3/4"/>
</dbReference>
<dbReference type="AlphaFoldDB" id="A0AAV5QYC3"/>
<evidence type="ECO:0000313" key="1">
    <source>
        <dbReference type="EMBL" id="GMM43956.1"/>
    </source>
</evidence>